<dbReference type="AlphaFoldDB" id="A0A1I3JH04"/>
<keyword evidence="2" id="KW-1185">Reference proteome</keyword>
<sequence length="228" mass="24621">MAKPGELAGLIAELFGAEVPTVRAQARELRDHDYMAKEKGGRGSGSMTARDAAHLLVAAAGTNSVRKSVDVIHRPGQFISRAGKWKLAFLPIPEMIELPSNHTLIDAVEALIRAGIDGTLQEEANKVSGAAVDLVHDLAPDTQIEVSLVGPMPSAAIKIGLLTRGEHGEPIEDTDAQELHRYGGIERRGNLSGIDIATRDELEIDLRSEFRFTHRSIMRIARLLDGAV</sequence>
<dbReference type="EMBL" id="FORF01000004">
    <property type="protein sequence ID" value="SFI59519.1"/>
    <property type="molecule type" value="Genomic_DNA"/>
</dbReference>
<evidence type="ECO:0000313" key="2">
    <source>
        <dbReference type="Proteomes" id="UP000242763"/>
    </source>
</evidence>
<dbReference type="RefSeq" id="WP_091519043.1">
    <property type="nucleotide sequence ID" value="NZ_FORF01000004.1"/>
</dbReference>
<dbReference type="OrthoDB" id="8020152at2"/>
<name>A0A1I3JH04_9HYPH</name>
<evidence type="ECO:0000313" key="1">
    <source>
        <dbReference type="EMBL" id="SFI59519.1"/>
    </source>
</evidence>
<reference evidence="2" key="1">
    <citation type="submission" date="2016-10" db="EMBL/GenBank/DDBJ databases">
        <authorList>
            <person name="Varghese N."/>
            <person name="Submissions S."/>
        </authorList>
    </citation>
    <scope>NUCLEOTIDE SEQUENCE [LARGE SCALE GENOMIC DNA]</scope>
    <source>
        <strain evidence="2">DSM 21857</strain>
    </source>
</reference>
<dbReference type="STRING" id="1121003.SAMN03080618_00853"/>
<dbReference type="Proteomes" id="UP000242763">
    <property type="component" value="Unassembled WGS sequence"/>
</dbReference>
<organism evidence="1 2">
    <name type="scientific">Aquamicrobium aerolatum DSM 21857</name>
    <dbReference type="NCBI Taxonomy" id="1121003"/>
    <lineage>
        <taxon>Bacteria</taxon>
        <taxon>Pseudomonadati</taxon>
        <taxon>Pseudomonadota</taxon>
        <taxon>Alphaproteobacteria</taxon>
        <taxon>Hyphomicrobiales</taxon>
        <taxon>Phyllobacteriaceae</taxon>
        <taxon>Aerobium</taxon>
    </lineage>
</organism>
<proteinExistence type="predicted"/>
<protein>
    <submittedName>
        <fullName evidence="1">Uncharacterized protein</fullName>
    </submittedName>
</protein>
<accession>A0A1I3JH04</accession>
<gene>
    <name evidence="1" type="ORF">SAMN03080618_00853</name>
</gene>